<dbReference type="VEuPathDB" id="AmoebaDB:NfTy_008630"/>
<dbReference type="PROSITE" id="PS50011">
    <property type="entry name" value="PROTEIN_KINASE_DOM"/>
    <property type="match status" value="2"/>
</dbReference>
<dbReference type="PANTHER" id="PTHR27001">
    <property type="entry name" value="OS01G0253100 PROTEIN"/>
    <property type="match status" value="1"/>
</dbReference>
<name>A0A6A5B8D7_NAEFO</name>
<dbReference type="SMART" id="SM00220">
    <property type="entry name" value="S_TKc"/>
    <property type="match status" value="1"/>
</dbReference>
<dbReference type="PROSITE" id="PS50096">
    <property type="entry name" value="IQ"/>
    <property type="match status" value="1"/>
</dbReference>
<dbReference type="Pfam" id="PF00612">
    <property type="entry name" value="IQ"/>
    <property type="match status" value="1"/>
</dbReference>
<dbReference type="CDD" id="cd00180">
    <property type="entry name" value="PKc"/>
    <property type="match status" value="1"/>
</dbReference>
<dbReference type="InterPro" id="IPR000048">
    <property type="entry name" value="IQ_motif_EF-hand-BS"/>
</dbReference>
<dbReference type="OrthoDB" id="4062651at2759"/>
<feature type="domain" description="Protein kinase" evidence="4">
    <location>
        <begin position="1"/>
        <end position="332"/>
    </location>
</feature>
<comment type="caution">
    <text evidence="5">The sequence shown here is derived from an EMBL/GenBank/DDBJ whole genome shotgun (WGS) entry which is preliminary data.</text>
</comment>
<dbReference type="GO" id="GO:0004672">
    <property type="term" value="F:protein kinase activity"/>
    <property type="evidence" value="ECO:0007669"/>
    <property type="project" value="InterPro"/>
</dbReference>
<evidence type="ECO:0000256" key="1">
    <source>
        <dbReference type="ARBA" id="ARBA00022741"/>
    </source>
</evidence>
<proteinExistence type="predicted"/>
<dbReference type="Proteomes" id="UP000444721">
    <property type="component" value="Unassembled WGS sequence"/>
</dbReference>
<evidence type="ECO:0000259" key="4">
    <source>
        <dbReference type="PROSITE" id="PS50011"/>
    </source>
</evidence>
<keyword evidence="6" id="KW-1185">Reference proteome</keyword>
<accession>A0A6A5B8D7</accession>
<gene>
    <name evidence="5" type="ORF">FDP41_007074</name>
</gene>
<dbReference type="AlphaFoldDB" id="A0A6A5B8D7"/>
<evidence type="ECO:0000256" key="3">
    <source>
        <dbReference type="SAM" id="MobiDB-lite"/>
    </source>
</evidence>
<dbReference type="VEuPathDB" id="AmoebaDB:FDP41_007074"/>
<keyword evidence="1" id="KW-0547">Nucleotide-binding</keyword>
<dbReference type="EMBL" id="VFQX01000058">
    <property type="protein sequence ID" value="KAF0973687.1"/>
    <property type="molecule type" value="Genomic_DNA"/>
</dbReference>
<feature type="region of interest" description="Disordered" evidence="3">
    <location>
        <begin position="376"/>
        <end position="424"/>
    </location>
</feature>
<organism evidence="5 6">
    <name type="scientific">Naegleria fowleri</name>
    <name type="common">Brain eating amoeba</name>
    <dbReference type="NCBI Taxonomy" id="5763"/>
    <lineage>
        <taxon>Eukaryota</taxon>
        <taxon>Discoba</taxon>
        <taxon>Heterolobosea</taxon>
        <taxon>Tetramitia</taxon>
        <taxon>Eutetramitia</taxon>
        <taxon>Vahlkampfiidae</taxon>
        <taxon>Naegleria</taxon>
    </lineage>
</organism>
<dbReference type="PANTHER" id="PTHR27001:SF931">
    <property type="entry name" value="OS11G0664100 PROTEIN"/>
    <property type="match status" value="1"/>
</dbReference>
<evidence type="ECO:0000313" key="6">
    <source>
        <dbReference type="Proteomes" id="UP000444721"/>
    </source>
</evidence>
<dbReference type="InterPro" id="IPR011009">
    <property type="entry name" value="Kinase-like_dom_sf"/>
</dbReference>
<dbReference type="SUPFAM" id="SSF56112">
    <property type="entry name" value="Protein kinase-like (PK-like)"/>
    <property type="match status" value="2"/>
</dbReference>
<sequence length="853" mass="97622">MIDMRSTSSLSLQSFSGSNSKLMTFDQFTEHFKQPKLIYQHASDVVQVFQYTENTPASPSCLVFVHHGTLLQTGRLFKKLIDNNKLMPNVIPYDEAYKDEEEYDATYYLICRDSNVMNTYQSQQLKTLEDVFTDVNSVNLLNDFGFVKHILLDVANGLRQLHRSELTHNNLYLHSVLLVNNRSYDGTSKYQAKRAILQFPGIGISYILHVGIDFNYAPEVTHHTEFSKENDVYMFGLLILKMLTMRDINPHSENFEWKVDVQEKVTARFGAKASSTFIRSLLTIAKDCILSPFRPSSDHLVSRLNSLSERDEPSKQHKVHVEEELEEYHDSFASLGNGESHYFHSGVDQPHLSGDGEDFQLHNFESVPQVVIDMDEDDEESETLSAEMFDRRKSSRHSSINISMKDPLNDKQANSSHNDDENVSKPKGIRKLFACFLCGGRDSLDNDSNRIDLYATPAIDQAQQDALPDYLLEGKKKRETLFCERLLKRNACGSIILVKDERTRHNMAMKKCTLGNEELYEREIKVLKQMNNRYISKYIDSFDYTDEDHITDHISKHIVLQYYPTGDLIECFLRKKPRIVLTPVLFTKILCQCFEGLIYLSENGWVHGNITPGNILLDENLNIVFSDFAFCLRKDEKIQFVVKSDYSAPEYKTSSMANPLSDVFSVGSVMTQLLLYHKIDIKTLKTQNMTLIDALRVVLGNDSYSNKFSPLLNHPKLEKNIGEILRDATALDVQNRRAASLIYKDCVTLKEQVAAICIQKFLRGYKVRKQYKDKLPKRERKPSTIQTRREARRIKASQSNYAISSITKSGTSSYGSGITRSSTISTDISRNLNPSLSRSTSNYDGINKSHFVL</sequence>
<dbReference type="SMART" id="SM00015">
    <property type="entry name" value="IQ"/>
    <property type="match status" value="1"/>
</dbReference>
<dbReference type="RefSeq" id="XP_044558400.1">
    <property type="nucleotide sequence ID" value="XM_044710779.1"/>
</dbReference>
<dbReference type="VEuPathDB" id="AmoebaDB:NF0116080"/>
<dbReference type="Pfam" id="PF00069">
    <property type="entry name" value="Pkinase"/>
    <property type="match status" value="1"/>
</dbReference>
<dbReference type="Gene3D" id="1.10.510.10">
    <property type="entry name" value="Transferase(Phosphotransferase) domain 1"/>
    <property type="match status" value="2"/>
</dbReference>
<evidence type="ECO:0000256" key="2">
    <source>
        <dbReference type="ARBA" id="ARBA00022840"/>
    </source>
</evidence>
<dbReference type="GO" id="GO:0005524">
    <property type="term" value="F:ATP binding"/>
    <property type="evidence" value="ECO:0007669"/>
    <property type="project" value="UniProtKB-KW"/>
</dbReference>
<reference evidence="5 6" key="1">
    <citation type="journal article" date="2019" name="Sci. Rep.">
        <title>Nanopore sequencing improves the draft genome of the human pathogenic amoeba Naegleria fowleri.</title>
        <authorList>
            <person name="Liechti N."/>
            <person name="Schurch N."/>
            <person name="Bruggmann R."/>
            <person name="Wittwer M."/>
        </authorList>
    </citation>
    <scope>NUCLEOTIDE SEQUENCE [LARGE SCALE GENOMIC DNA]</scope>
    <source>
        <strain evidence="5 6">ATCC 30894</strain>
    </source>
</reference>
<keyword evidence="2" id="KW-0067">ATP-binding</keyword>
<dbReference type="OMA" id="HISKHIV"/>
<evidence type="ECO:0000313" key="5">
    <source>
        <dbReference type="EMBL" id="KAF0973687.1"/>
    </source>
</evidence>
<feature type="domain" description="Protein kinase" evidence="4">
    <location>
        <begin position="481"/>
        <end position="762"/>
    </location>
</feature>
<protein>
    <recommendedName>
        <fullName evidence="4">Protein kinase domain-containing protein</fullName>
    </recommendedName>
</protein>
<dbReference type="GeneID" id="68114292"/>
<dbReference type="InterPro" id="IPR000719">
    <property type="entry name" value="Prot_kinase_dom"/>
</dbReference>
<dbReference type="GO" id="GO:0005886">
    <property type="term" value="C:plasma membrane"/>
    <property type="evidence" value="ECO:0007669"/>
    <property type="project" value="TreeGrafter"/>
</dbReference>
<dbReference type="CDD" id="cd23767">
    <property type="entry name" value="IQCD"/>
    <property type="match status" value="1"/>
</dbReference>